<feature type="transmembrane region" description="Helical" evidence="6">
    <location>
        <begin position="405"/>
        <end position="430"/>
    </location>
</feature>
<keyword evidence="6" id="KW-0050">Antiport</keyword>
<keyword evidence="2 6" id="KW-1003">Cell membrane</keyword>
<organism evidence="7">
    <name type="scientific">Roseihalotalea indica</name>
    <dbReference type="NCBI Taxonomy" id="2867963"/>
    <lineage>
        <taxon>Bacteria</taxon>
        <taxon>Pseudomonadati</taxon>
        <taxon>Bacteroidota</taxon>
        <taxon>Cytophagia</taxon>
        <taxon>Cytophagales</taxon>
        <taxon>Catalimonadaceae</taxon>
        <taxon>Roseihalotalea</taxon>
    </lineage>
</organism>
<dbReference type="GO" id="GO:0005886">
    <property type="term" value="C:plasma membrane"/>
    <property type="evidence" value="ECO:0007669"/>
    <property type="project" value="UniProtKB-SubCell"/>
</dbReference>
<feature type="transmembrane region" description="Helical" evidence="6">
    <location>
        <begin position="21"/>
        <end position="38"/>
    </location>
</feature>
<comment type="similarity">
    <text evidence="6">Belongs to the NhaA Na(+)/H(+) (TC 2.A.33) antiporter family.</text>
</comment>
<feature type="transmembrane region" description="Helical" evidence="6">
    <location>
        <begin position="185"/>
        <end position="203"/>
    </location>
</feature>
<sequence>MITRLNNSLNNLVKNQSASGISIFLAVLVAMIWANSPFGEVYQNFIHTEISLLVGEFALSESLLLWVNDGLMAIFFLQVGLELKREIIGGKLSSFRKAILPIGAAIGGMVVPAAIYLIFNFNAATEHGWGIPMATDIAFAIGVLSFFGDRVPVGLKVFLVALAIVDDLGAVLIIAIFYTSGISYIDLLHGVLFLLVLVGGNYIGVRKAWFYALIGIGGVWLAFFFSGVHPTIAGILTAFTIPGKVKIKEEDYLKNLQKLHLQFLEATPIKGNFISEKQLSILEEIKQKSDDAETPLQKIEHHLAPIVGFFILPLFALVNTGIHIHGNLVEILSHPISLGIGFGLLVGKFTGILGVSWLLVKFKLAELQEGISWRHLSGVAMIAGIGFTMSLFITELAFQKEEYTFIAKLSILFASVLAGVIGAIILRLYGRTESTTKPAMNN</sequence>
<feature type="transmembrane region" description="Helical" evidence="6">
    <location>
        <begin position="157"/>
        <end position="178"/>
    </location>
</feature>
<gene>
    <name evidence="6 7" type="primary">nhaA</name>
    <name evidence="7" type="ORF">K4G66_26495</name>
</gene>
<dbReference type="InterPro" id="IPR004670">
    <property type="entry name" value="NhaA"/>
</dbReference>
<protein>
    <recommendedName>
        <fullName evidence="6">Na(+)/H(+) antiporter NhaA</fullName>
    </recommendedName>
    <alternativeName>
        <fullName evidence="6">Sodium/proton antiporter NhaA</fullName>
    </alternativeName>
</protein>
<keyword evidence="3 6" id="KW-0812">Transmembrane</keyword>
<proteinExistence type="inferred from homology"/>
<feature type="transmembrane region" description="Helical" evidence="6">
    <location>
        <begin position="98"/>
        <end position="119"/>
    </location>
</feature>
<reference evidence="7" key="2">
    <citation type="journal article" date="2024" name="Antonie Van Leeuwenhoek">
        <title>Roseihalotalea indica gen. nov., sp. nov., a halophilic Bacteroidetes from mesopelagic Southwest Indian Ocean with higher carbohydrate metabolic potential.</title>
        <authorList>
            <person name="Chen B."/>
            <person name="Zhang M."/>
            <person name="Lin D."/>
            <person name="Ye J."/>
            <person name="Tang K."/>
        </authorList>
    </citation>
    <scope>NUCLEOTIDE SEQUENCE</scope>
    <source>
        <strain evidence="7">TK19036</strain>
    </source>
</reference>
<evidence type="ECO:0000256" key="2">
    <source>
        <dbReference type="ARBA" id="ARBA00022475"/>
    </source>
</evidence>
<feature type="transmembrane region" description="Helical" evidence="6">
    <location>
        <begin position="336"/>
        <end position="360"/>
    </location>
</feature>
<accession>A0AA49JFS0</accession>
<keyword evidence="6" id="KW-0739">Sodium transport</keyword>
<dbReference type="Pfam" id="PF06965">
    <property type="entry name" value="Na_H_antiport_1"/>
    <property type="match status" value="1"/>
</dbReference>
<evidence type="ECO:0000256" key="5">
    <source>
        <dbReference type="ARBA" id="ARBA00023136"/>
    </source>
</evidence>
<dbReference type="EMBL" id="CP120682">
    <property type="protein sequence ID" value="WKN35919.1"/>
    <property type="molecule type" value="Genomic_DNA"/>
</dbReference>
<comment type="subcellular location">
    <subcellularLocation>
        <location evidence="1">Cell inner membrane</location>
        <topology evidence="1">Multi-pass membrane protein</topology>
    </subcellularLocation>
    <subcellularLocation>
        <location evidence="6">Cell membrane</location>
        <topology evidence="6">Multi-pass membrane protein</topology>
    </subcellularLocation>
</comment>
<feature type="transmembrane region" description="Helical" evidence="6">
    <location>
        <begin position="303"/>
        <end position="324"/>
    </location>
</feature>
<feature type="transmembrane region" description="Helical" evidence="6">
    <location>
        <begin position="209"/>
        <end position="239"/>
    </location>
</feature>
<evidence type="ECO:0000313" key="7">
    <source>
        <dbReference type="EMBL" id="WKN35919.1"/>
    </source>
</evidence>
<dbReference type="GO" id="GO:0015385">
    <property type="term" value="F:sodium:proton antiporter activity"/>
    <property type="evidence" value="ECO:0007669"/>
    <property type="project" value="UniProtKB-UniRule"/>
</dbReference>
<dbReference type="PANTHER" id="PTHR30341:SF0">
    <property type="entry name" value="NA(+)_H(+) ANTIPORTER NHAA"/>
    <property type="match status" value="1"/>
</dbReference>
<feature type="transmembrane region" description="Helical" evidence="6">
    <location>
        <begin position="372"/>
        <end position="393"/>
    </location>
</feature>
<comment type="function">
    <text evidence="6">Na(+)/H(+) antiporter that extrudes sodium in exchange for external protons.</text>
</comment>
<keyword evidence="4 6" id="KW-1133">Transmembrane helix</keyword>
<evidence type="ECO:0000256" key="3">
    <source>
        <dbReference type="ARBA" id="ARBA00022692"/>
    </source>
</evidence>
<dbReference type="InterPro" id="IPR023171">
    <property type="entry name" value="Na/H_antiporter_dom_sf"/>
</dbReference>
<keyword evidence="6" id="KW-0406">Ion transport</keyword>
<dbReference type="PANTHER" id="PTHR30341">
    <property type="entry name" value="SODIUM ION/PROTON ANTIPORTER NHAA-RELATED"/>
    <property type="match status" value="1"/>
</dbReference>
<name>A0AA49JFS0_9BACT</name>
<feature type="transmembrane region" description="Helical" evidence="6">
    <location>
        <begin position="58"/>
        <end position="77"/>
    </location>
</feature>
<dbReference type="NCBIfam" id="TIGR00773">
    <property type="entry name" value="NhaA"/>
    <property type="match status" value="1"/>
</dbReference>
<dbReference type="AlphaFoldDB" id="A0AA49JFS0"/>
<keyword evidence="5 6" id="KW-0472">Membrane</keyword>
<dbReference type="GO" id="GO:0006885">
    <property type="term" value="P:regulation of pH"/>
    <property type="evidence" value="ECO:0007669"/>
    <property type="project" value="UniProtKB-UniRule"/>
</dbReference>
<dbReference type="HAMAP" id="MF_01844">
    <property type="entry name" value="NhaA"/>
    <property type="match status" value="1"/>
</dbReference>
<keyword evidence="6" id="KW-0813">Transport</keyword>
<dbReference type="Gene3D" id="1.20.1530.10">
    <property type="entry name" value="Na+/H+ antiporter like domain"/>
    <property type="match status" value="1"/>
</dbReference>
<comment type="catalytic activity">
    <reaction evidence="6">
        <text>Na(+)(in) + 2 H(+)(out) = Na(+)(out) + 2 H(+)(in)</text>
        <dbReference type="Rhea" id="RHEA:29251"/>
        <dbReference type="ChEBI" id="CHEBI:15378"/>
        <dbReference type="ChEBI" id="CHEBI:29101"/>
    </reaction>
</comment>
<reference evidence="7" key="1">
    <citation type="journal article" date="2023" name="Comput. Struct. Biotechnol. J.">
        <title>Discovery of a novel marine Bacteroidetes with a rich repertoire of carbohydrate-active enzymes.</title>
        <authorList>
            <person name="Chen B."/>
            <person name="Liu G."/>
            <person name="Chen Q."/>
            <person name="Wang H."/>
            <person name="Liu L."/>
            <person name="Tang K."/>
        </authorList>
    </citation>
    <scope>NUCLEOTIDE SEQUENCE</scope>
    <source>
        <strain evidence="7">TK19036</strain>
    </source>
</reference>
<keyword evidence="6" id="KW-0915">Sodium</keyword>
<evidence type="ECO:0000256" key="6">
    <source>
        <dbReference type="HAMAP-Rule" id="MF_01844"/>
    </source>
</evidence>
<evidence type="ECO:0000256" key="4">
    <source>
        <dbReference type="ARBA" id="ARBA00022989"/>
    </source>
</evidence>
<evidence type="ECO:0000256" key="1">
    <source>
        <dbReference type="ARBA" id="ARBA00004429"/>
    </source>
</evidence>